<gene>
    <name evidence="1" type="primary">2</name>
    <name evidence="1" type="ORF">SEA_SHOCKER_2</name>
</gene>
<dbReference type="Proteomes" id="UP000654052">
    <property type="component" value="Segment"/>
</dbReference>
<evidence type="ECO:0000313" key="2">
    <source>
        <dbReference type="Proteomes" id="UP000654052"/>
    </source>
</evidence>
<evidence type="ECO:0000313" key="1">
    <source>
        <dbReference type="EMBL" id="QRI45056.1"/>
    </source>
</evidence>
<dbReference type="KEGG" id="vg:80020066"/>
<name>A0A890URF9_9CAUD</name>
<dbReference type="EMBL" id="MW507126">
    <property type="protein sequence ID" value="QRI45056.1"/>
    <property type="molecule type" value="Genomic_DNA"/>
</dbReference>
<accession>A0A890URF9</accession>
<keyword evidence="2" id="KW-1185">Reference proteome</keyword>
<dbReference type="GeneID" id="80020066"/>
<dbReference type="RefSeq" id="YP_010755412.1">
    <property type="nucleotide sequence ID" value="NC_073470.1"/>
</dbReference>
<reference evidence="1" key="1">
    <citation type="submission" date="2021-01" db="EMBL/GenBank/DDBJ databases">
        <authorList>
            <person name="Weegman M.K."/>
            <person name="Spring A.S."/>
            <person name="Bonilla J.A."/>
            <person name="Klyczek K."/>
            <person name="Garlena R.A."/>
            <person name="Russell D.A."/>
            <person name="Pope W.H."/>
            <person name="Jacobs-Sera D."/>
            <person name="Hatfull G.F."/>
        </authorList>
    </citation>
    <scope>NUCLEOTIDE SEQUENCE</scope>
</reference>
<proteinExistence type="predicted"/>
<organism evidence="1 2">
    <name type="scientific">Microbacterium phage Shocker</name>
    <dbReference type="NCBI Taxonomy" id="2805839"/>
    <lineage>
        <taxon>Viruses</taxon>
        <taxon>Duplodnaviria</taxon>
        <taxon>Heunggongvirae</taxon>
        <taxon>Uroviricota</taxon>
        <taxon>Caudoviricetes</taxon>
        <taxon>Shockervirus</taxon>
        <taxon>Shockervirus shocker</taxon>
    </lineage>
</organism>
<protein>
    <submittedName>
        <fullName evidence="1">Uncharacterized protein</fullName>
    </submittedName>
</protein>
<sequence>MNWRYCWALDIYRHPETGIIILGEDMPKELIPDSPPPCDGHCVLP</sequence>